<keyword evidence="4" id="KW-0547">Nucleotide-binding</keyword>
<evidence type="ECO:0000256" key="1">
    <source>
        <dbReference type="ARBA" id="ARBA00005417"/>
    </source>
</evidence>
<keyword evidence="3" id="KW-1003">Cell membrane</keyword>
<evidence type="ECO:0000256" key="4">
    <source>
        <dbReference type="ARBA" id="ARBA00022741"/>
    </source>
</evidence>
<feature type="domain" description="ABC transporter" evidence="7">
    <location>
        <begin position="4"/>
        <end position="238"/>
    </location>
</feature>
<dbReference type="InterPro" id="IPR012340">
    <property type="entry name" value="NA-bd_OB-fold"/>
</dbReference>
<evidence type="ECO:0000313" key="8">
    <source>
        <dbReference type="EMBL" id="SMD06566.1"/>
    </source>
</evidence>
<dbReference type="FunFam" id="3.40.50.300:FF:000042">
    <property type="entry name" value="Maltose/maltodextrin ABC transporter, ATP-binding protein"/>
    <property type="match status" value="1"/>
</dbReference>
<dbReference type="InterPro" id="IPR017871">
    <property type="entry name" value="ABC_transporter-like_CS"/>
</dbReference>
<evidence type="ECO:0000256" key="3">
    <source>
        <dbReference type="ARBA" id="ARBA00022475"/>
    </source>
</evidence>
<evidence type="ECO:0000259" key="7">
    <source>
        <dbReference type="PROSITE" id="PS50893"/>
    </source>
</evidence>
<dbReference type="Gene3D" id="3.40.50.300">
    <property type="entry name" value="P-loop containing nucleotide triphosphate hydrolases"/>
    <property type="match status" value="1"/>
</dbReference>
<dbReference type="GO" id="GO:0016887">
    <property type="term" value="F:ATP hydrolysis activity"/>
    <property type="evidence" value="ECO:0007669"/>
    <property type="project" value="InterPro"/>
</dbReference>
<dbReference type="SUPFAM" id="SSF50331">
    <property type="entry name" value="MOP-like"/>
    <property type="match status" value="1"/>
</dbReference>
<keyword evidence="2" id="KW-0813">Transport</keyword>
<evidence type="ECO:0000256" key="6">
    <source>
        <dbReference type="ARBA" id="ARBA00023136"/>
    </source>
</evidence>
<dbReference type="GO" id="GO:0005524">
    <property type="term" value="F:ATP binding"/>
    <property type="evidence" value="ECO:0007669"/>
    <property type="project" value="UniProtKB-KW"/>
</dbReference>
<dbReference type="InterPro" id="IPR047641">
    <property type="entry name" value="ABC_transpr_MalK/UgpC-like"/>
</dbReference>
<dbReference type="Gene3D" id="2.40.50.140">
    <property type="entry name" value="Nucleic acid-binding proteins"/>
    <property type="match status" value="1"/>
</dbReference>
<dbReference type="SUPFAM" id="SSF52540">
    <property type="entry name" value="P-loop containing nucleoside triphosphate hydrolases"/>
    <property type="match status" value="1"/>
</dbReference>
<dbReference type="RefSeq" id="WP_084354629.1">
    <property type="nucleotide sequence ID" value="NZ_FWYD01000025.1"/>
</dbReference>
<dbReference type="PANTHER" id="PTHR43875">
    <property type="entry name" value="MALTODEXTRIN IMPORT ATP-BINDING PROTEIN MSMX"/>
    <property type="match status" value="1"/>
</dbReference>
<dbReference type="PROSITE" id="PS50893">
    <property type="entry name" value="ABC_TRANSPORTER_2"/>
    <property type="match status" value="1"/>
</dbReference>
<dbReference type="Gene3D" id="2.40.50.100">
    <property type="match status" value="1"/>
</dbReference>
<dbReference type="GO" id="GO:0015408">
    <property type="term" value="F:ABC-type ferric iron transporter activity"/>
    <property type="evidence" value="ECO:0007669"/>
    <property type="project" value="InterPro"/>
</dbReference>
<proteinExistence type="inferred from homology"/>
<dbReference type="InterPro" id="IPR015853">
    <property type="entry name" value="ABC_transpr_FbpC"/>
</dbReference>
<organism evidence="8 9">
    <name type="scientific">Primorskyibacter flagellatus</name>
    <dbReference type="NCBI Taxonomy" id="1387277"/>
    <lineage>
        <taxon>Bacteria</taxon>
        <taxon>Pseudomonadati</taxon>
        <taxon>Pseudomonadota</taxon>
        <taxon>Alphaproteobacteria</taxon>
        <taxon>Rhodobacterales</taxon>
        <taxon>Roseobacteraceae</taxon>
        <taxon>Primorskyibacter</taxon>
    </lineage>
</organism>
<dbReference type="EMBL" id="FWYD01000025">
    <property type="protein sequence ID" value="SMD06566.1"/>
    <property type="molecule type" value="Genomic_DNA"/>
</dbReference>
<dbReference type="OrthoDB" id="9802264at2"/>
<dbReference type="SMART" id="SM00382">
    <property type="entry name" value="AAA"/>
    <property type="match status" value="1"/>
</dbReference>
<evidence type="ECO:0000256" key="5">
    <source>
        <dbReference type="ARBA" id="ARBA00022840"/>
    </source>
</evidence>
<dbReference type="GO" id="GO:0055052">
    <property type="term" value="C:ATP-binding cassette (ABC) transporter complex, substrate-binding subunit-containing"/>
    <property type="evidence" value="ECO:0007669"/>
    <property type="project" value="TreeGrafter"/>
</dbReference>
<dbReference type="Pfam" id="PF00005">
    <property type="entry name" value="ABC_tran"/>
    <property type="match status" value="1"/>
</dbReference>
<keyword evidence="8" id="KW-0762">Sugar transport</keyword>
<name>A0A1W2EB49_9RHOB</name>
<keyword evidence="6" id="KW-0472">Membrane</keyword>
<dbReference type="CDD" id="cd03259">
    <property type="entry name" value="ABC_Carb_Solutes_like"/>
    <property type="match status" value="1"/>
</dbReference>
<dbReference type="Proteomes" id="UP000192330">
    <property type="component" value="Unassembled WGS sequence"/>
</dbReference>
<keyword evidence="9" id="KW-1185">Reference proteome</keyword>
<gene>
    <name evidence="8" type="ORF">SAMN06295998_12522</name>
</gene>
<accession>A0A1W2EB49</accession>
<dbReference type="InterPro" id="IPR008995">
    <property type="entry name" value="Mo/tungstate-bd_C_term_dom"/>
</dbReference>
<evidence type="ECO:0000313" key="9">
    <source>
        <dbReference type="Proteomes" id="UP000192330"/>
    </source>
</evidence>
<sequence length="361" mass="39976">MANIQISQLSKSFGAHRVFDALDLEIPDRAYVCLLGPSGCGKSTLMRIISGLDSDHTGSIRFDGHAVESLSSADRDIGMAFQNYALYPHHTVEGNLRFPLLAPKQKGRWSSAEMTKRVHETADLLRITPLLHRTIDQLSGGQQQRVSLGRALIRHPKVLLLDEPVTHLDARLRFSMRSELKQIHKTMGTTTIHVTHDQQEALAMADVLVIMRNGRIEQSGPGMRIYRDPDNSFVAGFLGDAMRTLLTIELAGEGRARLDTYEFALPDDLASLVAQAPHREITLALPNTSFSIDPTGPLTGTVVAHEMIENTQRIVLKVAGQRIKLLSNRVERVKNGDGVRIRVGITDGMIFDKQSGQRLRA</sequence>
<dbReference type="AlphaFoldDB" id="A0A1W2EB49"/>
<dbReference type="PANTHER" id="PTHR43875:SF1">
    <property type="entry name" value="OSMOPROTECTIVE COMPOUNDS UPTAKE ATP-BINDING PROTEIN GGTA"/>
    <property type="match status" value="1"/>
</dbReference>
<protein>
    <submittedName>
        <fullName evidence="8">Multiple sugar transport system ATP-binding protein</fullName>
    </submittedName>
</protein>
<keyword evidence="5 8" id="KW-0067">ATP-binding</keyword>
<dbReference type="InterPro" id="IPR027417">
    <property type="entry name" value="P-loop_NTPase"/>
</dbReference>
<dbReference type="STRING" id="1387277.SAMN06295998_12522"/>
<dbReference type="InterPro" id="IPR003439">
    <property type="entry name" value="ABC_transporter-like_ATP-bd"/>
</dbReference>
<evidence type="ECO:0000256" key="2">
    <source>
        <dbReference type="ARBA" id="ARBA00022448"/>
    </source>
</evidence>
<reference evidence="8 9" key="1">
    <citation type="submission" date="2017-04" db="EMBL/GenBank/DDBJ databases">
        <authorList>
            <person name="Afonso C.L."/>
            <person name="Miller P.J."/>
            <person name="Scott M.A."/>
            <person name="Spackman E."/>
            <person name="Goraichik I."/>
            <person name="Dimitrov K.M."/>
            <person name="Suarez D.L."/>
            <person name="Swayne D.E."/>
        </authorList>
    </citation>
    <scope>NUCLEOTIDE SEQUENCE [LARGE SCALE GENOMIC DNA]</scope>
    <source>
        <strain evidence="8 9">CGMCC 1.12644</strain>
    </source>
</reference>
<dbReference type="PROSITE" id="PS00211">
    <property type="entry name" value="ABC_TRANSPORTER_1"/>
    <property type="match status" value="1"/>
</dbReference>
<comment type="similarity">
    <text evidence="1">Belongs to the ABC transporter superfamily.</text>
</comment>
<dbReference type="InterPro" id="IPR003593">
    <property type="entry name" value="AAA+_ATPase"/>
</dbReference>